<dbReference type="Proteomes" id="UP000681720">
    <property type="component" value="Unassembled WGS sequence"/>
</dbReference>
<evidence type="ECO:0000313" key="1">
    <source>
        <dbReference type="EMBL" id="CAF4764990.1"/>
    </source>
</evidence>
<dbReference type="EMBL" id="CAJOBJ010141474">
    <property type="protein sequence ID" value="CAF4764990.1"/>
    <property type="molecule type" value="Genomic_DNA"/>
</dbReference>
<gene>
    <name evidence="1" type="ORF">GIL414_LOCUS45709</name>
</gene>
<organism evidence="1 2">
    <name type="scientific">Rotaria magnacalcarata</name>
    <dbReference type="NCBI Taxonomy" id="392030"/>
    <lineage>
        <taxon>Eukaryota</taxon>
        <taxon>Metazoa</taxon>
        <taxon>Spiralia</taxon>
        <taxon>Gnathifera</taxon>
        <taxon>Rotifera</taxon>
        <taxon>Eurotatoria</taxon>
        <taxon>Bdelloidea</taxon>
        <taxon>Philodinida</taxon>
        <taxon>Philodinidae</taxon>
        <taxon>Rotaria</taxon>
    </lineage>
</organism>
<sequence>MFTFNGEQIYIYVLEAAFRYDV</sequence>
<accession>A0A8S3AU28</accession>
<name>A0A8S3AU28_9BILA</name>
<comment type="caution">
    <text evidence="1">The sequence shown here is derived from an EMBL/GenBank/DDBJ whole genome shotgun (WGS) entry which is preliminary data.</text>
</comment>
<feature type="non-terminal residue" evidence="1">
    <location>
        <position position="22"/>
    </location>
</feature>
<proteinExistence type="predicted"/>
<evidence type="ECO:0000313" key="2">
    <source>
        <dbReference type="Proteomes" id="UP000681720"/>
    </source>
</evidence>
<dbReference type="AlphaFoldDB" id="A0A8S3AU28"/>
<protein>
    <submittedName>
        <fullName evidence="1">Uncharacterized protein</fullName>
    </submittedName>
</protein>
<reference evidence="1" key="1">
    <citation type="submission" date="2021-02" db="EMBL/GenBank/DDBJ databases">
        <authorList>
            <person name="Nowell W R."/>
        </authorList>
    </citation>
    <scope>NUCLEOTIDE SEQUENCE</scope>
</reference>